<keyword evidence="9" id="KW-0999">Mitochondrion inner membrane</keyword>
<dbReference type="Gene3D" id="2.40.128.330">
    <property type="match status" value="1"/>
</dbReference>
<feature type="transmembrane region" description="Helical" evidence="9">
    <location>
        <begin position="479"/>
        <end position="504"/>
    </location>
</feature>
<evidence type="ECO:0000313" key="12">
    <source>
        <dbReference type="Proteomes" id="UP000241890"/>
    </source>
</evidence>
<dbReference type="GO" id="GO:0015095">
    <property type="term" value="F:magnesium ion transmembrane transporter activity"/>
    <property type="evidence" value="ECO:0007669"/>
    <property type="project" value="TreeGrafter"/>
</dbReference>
<protein>
    <recommendedName>
        <fullName evidence="9">Magnesium transporter</fullName>
    </recommendedName>
</protein>
<dbReference type="GO" id="GO:0005743">
    <property type="term" value="C:mitochondrial inner membrane"/>
    <property type="evidence" value="ECO:0007669"/>
    <property type="project" value="UniProtKB-SubCell"/>
</dbReference>
<dbReference type="Gene3D" id="1.20.58.340">
    <property type="entry name" value="Magnesium transport protein CorA, transmembrane region"/>
    <property type="match status" value="1"/>
</dbReference>
<dbReference type="AlphaFoldDB" id="A0A2R5GK43"/>
<comment type="subcellular location">
    <subcellularLocation>
        <location evidence="1">Membrane</location>
        <topology evidence="1">Multi-pass membrane protein</topology>
    </subcellularLocation>
    <subcellularLocation>
        <location evidence="9">Mitochondrion inner membrane</location>
        <topology evidence="9">Multi-pass membrane protein</topology>
    </subcellularLocation>
</comment>
<dbReference type="CDD" id="cd12823">
    <property type="entry name" value="Mrs2_Mfm1p-like"/>
    <property type="match status" value="1"/>
</dbReference>
<evidence type="ECO:0000256" key="9">
    <source>
        <dbReference type="RuleBase" id="RU366042"/>
    </source>
</evidence>
<dbReference type="Pfam" id="PF22099">
    <property type="entry name" value="MRS2-like"/>
    <property type="match status" value="1"/>
</dbReference>
<keyword evidence="6 9" id="KW-1133">Transmembrane helix</keyword>
<feature type="compositionally biased region" description="Basic residues" evidence="10">
    <location>
        <begin position="1"/>
        <end position="12"/>
    </location>
</feature>
<keyword evidence="12" id="KW-1185">Reference proteome</keyword>
<feature type="compositionally biased region" description="Acidic residues" evidence="10">
    <location>
        <begin position="26"/>
        <end position="36"/>
    </location>
</feature>
<dbReference type="InParanoid" id="A0A2R5GK43"/>
<evidence type="ECO:0000256" key="4">
    <source>
        <dbReference type="ARBA" id="ARBA00022842"/>
    </source>
</evidence>
<keyword evidence="2 9" id="KW-0813">Transport</keyword>
<accession>A0A2R5GK43</accession>
<keyword evidence="8 9" id="KW-0472">Membrane</keyword>
<evidence type="ECO:0000313" key="11">
    <source>
        <dbReference type="EMBL" id="GBG31250.1"/>
    </source>
</evidence>
<gene>
    <name evidence="11" type="ORF">FCC1311_074712</name>
</gene>
<comment type="similarity">
    <text evidence="9">Belongs to the CorA metal ion transporter (MIT) (TC 1.A.35) family.</text>
</comment>
<evidence type="ECO:0000256" key="6">
    <source>
        <dbReference type="ARBA" id="ARBA00022989"/>
    </source>
</evidence>
<evidence type="ECO:0000256" key="10">
    <source>
        <dbReference type="SAM" id="MobiDB-lite"/>
    </source>
</evidence>
<keyword evidence="7 9" id="KW-0406">Ion transport</keyword>
<keyword evidence="9" id="KW-0496">Mitochondrion</keyword>
<keyword evidence="5" id="KW-0809">Transit peptide</keyword>
<feature type="transmembrane region" description="Helical" evidence="9">
    <location>
        <begin position="516"/>
        <end position="540"/>
    </location>
</feature>
<evidence type="ECO:0000256" key="8">
    <source>
        <dbReference type="ARBA" id="ARBA00023136"/>
    </source>
</evidence>
<feature type="region of interest" description="Disordered" evidence="10">
    <location>
        <begin position="1"/>
        <end position="109"/>
    </location>
</feature>
<keyword evidence="3 9" id="KW-0812">Transmembrane</keyword>
<proteinExistence type="inferred from homology"/>
<evidence type="ECO:0000256" key="5">
    <source>
        <dbReference type="ARBA" id="ARBA00022946"/>
    </source>
</evidence>
<comment type="caution">
    <text evidence="11">The sequence shown here is derived from an EMBL/GenBank/DDBJ whole genome shotgun (WGS) entry which is preliminary data.</text>
</comment>
<organism evidence="11 12">
    <name type="scientific">Hondaea fermentalgiana</name>
    <dbReference type="NCBI Taxonomy" id="2315210"/>
    <lineage>
        <taxon>Eukaryota</taxon>
        <taxon>Sar</taxon>
        <taxon>Stramenopiles</taxon>
        <taxon>Bigyra</taxon>
        <taxon>Labyrinthulomycetes</taxon>
        <taxon>Thraustochytrida</taxon>
        <taxon>Thraustochytriidae</taxon>
        <taxon>Hondaea</taxon>
    </lineage>
</organism>
<dbReference type="PANTHER" id="PTHR13890">
    <property type="entry name" value="RNA SPLICING PROTEIN MRS2, MITOCHONDRIAL"/>
    <property type="match status" value="1"/>
</dbReference>
<dbReference type="Proteomes" id="UP000241890">
    <property type="component" value="Unassembled WGS sequence"/>
</dbReference>
<name>A0A2R5GK43_9STRA</name>
<evidence type="ECO:0000256" key="1">
    <source>
        <dbReference type="ARBA" id="ARBA00004141"/>
    </source>
</evidence>
<reference evidence="11 12" key="1">
    <citation type="submission" date="2017-12" db="EMBL/GenBank/DDBJ databases">
        <title>Sequencing, de novo assembly and annotation of complete genome of a new Thraustochytrid species, strain FCC1311.</title>
        <authorList>
            <person name="Sedici K."/>
            <person name="Godart F."/>
            <person name="Aiese Cigliano R."/>
            <person name="Sanseverino W."/>
            <person name="Barakat M."/>
            <person name="Ortet P."/>
            <person name="Marechal E."/>
            <person name="Cagnac O."/>
            <person name="Amato A."/>
        </authorList>
    </citation>
    <scope>NUCLEOTIDE SEQUENCE [LARGE SCALE GENOMIC DNA]</scope>
</reference>
<evidence type="ECO:0000256" key="3">
    <source>
        <dbReference type="ARBA" id="ARBA00022692"/>
    </source>
</evidence>
<sequence length="547" mass="61231">MNPSRAQRRRDRHGGNGRVGSRGADDDNASASDEDSAAARAAMVPRDSEARRGGEALYCESVGSNAAGEISWRRDNSDEVGDSDSGSNDHDIEEEDEDDSALADEENRDRIDVQIDHYPGDEPDGILLNTEACEREHEDEPRYSDISDARLSPKVMMARNRLSSLGLDLEEPLFHTKSTKKRFVHKQQPMLVLEFRDNGQMDFVELRRDDIMQEARRMVPEPRLLPMNTLEELEITAAALEDPAAVRRRFKGTLQHRDIRVLDPSFAQSRDPGILARRHSILVNLQPIRALLFYNKTLVFVPDGADSILSTLMQRLRDAGEESASVSFSMRSLESIFVTVCQLLHDEVTKLTPEVHTTVEEIIKTSSGVTIERLRQAKSRVSKISSRLLGVQAAFEELLENDRDMALMNLDKVHNFPDYYNDDREEIWCVDHEDIELLVENYAQAIDGTFSQVEALRSEIDSAIGTITLRLDSARNKLLGIDLLVTSVTSAAAIGALIAALFGMNLNSGVAEDPHWFWGWFGGVMVAVPLIVAFMFYGIYRAGLLIT</sequence>
<keyword evidence="4 9" id="KW-0460">Magnesium</keyword>
<dbReference type="EMBL" id="BEYU01000094">
    <property type="protein sequence ID" value="GBG31250.1"/>
    <property type="molecule type" value="Genomic_DNA"/>
</dbReference>
<feature type="compositionally biased region" description="Acidic residues" evidence="10">
    <location>
        <begin position="91"/>
        <end position="104"/>
    </location>
</feature>
<evidence type="ECO:0000256" key="7">
    <source>
        <dbReference type="ARBA" id="ARBA00023065"/>
    </source>
</evidence>
<dbReference type="PANTHER" id="PTHR13890:SF0">
    <property type="entry name" value="MAGNESIUM TRANSPORTER MRS2 HOMOLOG, MITOCHONDRIAL"/>
    <property type="match status" value="1"/>
</dbReference>
<evidence type="ECO:0000256" key="2">
    <source>
        <dbReference type="ARBA" id="ARBA00022448"/>
    </source>
</evidence>
<dbReference type="OrthoDB" id="10251508at2759"/>
<dbReference type="FunCoup" id="A0A2R5GK43">
    <property type="interactions" value="98"/>
</dbReference>
<dbReference type="InterPro" id="IPR039204">
    <property type="entry name" value="MRS2-like"/>
</dbReference>